<organism evidence="3 4">
    <name type="scientific">Geobacter argillaceus</name>
    <dbReference type="NCBI Taxonomy" id="345631"/>
    <lineage>
        <taxon>Bacteria</taxon>
        <taxon>Pseudomonadati</taxon>
        <taxon>Thermodesulfobacteriota</taxon>
        <taxon>Desulfuromonadia</taxon>
        <taxon>Geobacterales</taxon>
        <taxon>Geobacteraceae</taxon>
        <taxon>Geobacter</taxon>
    </lineage>
</organism>
<evidence type="ECO:0000313" key="4">
    <source>
        <dbReference type="Proteomes" id="UP000319449"/>
    </source>
</evidence>
<name>A0A562WS93_9BACT</name>
<feature type="domain" description="Rhodanese" evidence="2">
    <location>
        <begin position="120"/>
        <end position="213"/>
    </location>
</feature>
<keyword evidence="4" id="KW-1185">Reference proteome</keyword>
<accession>A0A562WS93</accession>
<dbReference type="Gene3D" id="3.40.250.10">
    <property type="entry name" value="Rhodanese-like domain"/>
    <property type="match status" value="3"/>
</dbReference>
<gene>
    <name evidence="3" type="ORF">JN12_00035</name>
</gene>
<dbReference type="SUPFAM" id="SSF52821">
    <property type="entry name" value="Rhodanese/Cell cycle control phosphatase"/>
    <property type="match status" value="3"/>
</dbReference>
<dbReference type="SMART" id="SM00450">
    <property type="entry name" value="RHOD"/>
    <property type="match status" value="3"/>
</dbReference>
<evidence type="ECO:0000256" key="1">
    <source>
        <dbReference type="SAM" id="SignalP"/>
    </source>
</evidence>
<comment type="caution">
    <text evidence="3">The sequence shown here is derived from an EMBL/GenBank/DDBJ whole genome shotgun (WGS) entry which is preliminary data.</text>
</comment>
<dbReference type="InterPro" id="IPR050229">
    <property type="entry name" value="GlpE_sulfurtransferase"/>
</dbReference>
<dbReference type="PROSITE" id="PS50206">
    <property type="entry name" value="RHODANESE_3"/>
    <property type="match status" value="3"/>
</dbReference>
<keyword evidence="1" id="KW-0732">Signal</keyword>
<dbReference type="PANTHER" id="PTHR43031:SF16">
    <property type="entry name" value="OXIDOREDUCTASE"/>
    <property type="match status" value="1"/>
</dbReference>
<dbReference type="InterPro" id="IPR036873">
    <property type="entry name" value="Rhodanese-like_dom_sf"/>
</dbReference>
<dbReference type="InterPro" id="IPR001763">
    <property type="entry name" value="Rhodanese-like_dom"/>
</dbReference>
<dbReference type="Pfam" id="PF00581">
    <property type="entry name" value="Rhodanese"/>
    <property type="match status" value="3"/>
</dbReference>
<feature type="domain" description="Rhodanese" evidence="2">
    <location>
        <begin position="336"/>
        <end position="422"/>
    </location>
</feature>
<dbReference type="EMBL" id="VLLN01000001">
    <property type="protein sequence ID" value="TWJ33363.1"/>
    <property type="molecule type" value="Genomic_DNA"/>
</dbReference>
<proteinExistence type="predicted"/>
<feature type="signal peptide" evidence="1">
    <location>
        <begin position="1"/>
        <end position="24"/>
    </location>
</feature>
<reference evidence="3 4" key="1">
    <citation type="submission" date="2019-07" db="EMBL/GenBank/DDBJ databases">
        <title>Genomic Encyclopedia of Archaeal and Bacterial Type Strains, Phase II (KMG-II): from individual species to whole genera.</title>
        <authorList>
            <person name="Goeker M."/>
        </authorList>
    </citation>
    <scope>NUCLEOTIDE SEQUENCE [LARGE SCALE GENOMIC DNA]</scope>
    <source>
        <strain evidence="3 4">ATCC BAA-1139</strain>
    </source>
</reference>
<feature type="chain" id="PRO_5022082655" evidence="1">
    <location>
        <begin position="25"/>
        <end position="423"/>
    </location>
</feature>
<keyword evidence="3" id="KW-0808">Transferase</keyword>
<evidence type="ECO:0000313" key="3">
    <source>
        <dbReference type="EMBL" id="TWJ33363.1"/>
    </source>
</evidence>
<feature type="domain" description="Rhodanese" evidence="2">
    <location>
        <begin position="225"/>
        <end position="307"/>
    </location>
</feature>
<dbReference type="AlphaFoldDB" id="A0A562WS93"/>
<evidence type="ECO:0000259" key="2">
    <source>
        <dbReference type="PROSITE" id="PS50206"/>
    </source>
</evidence>
<dbReference type="CDD" id="cd00158">
    <property type="entry name" value="RHOD"/>
    <property type="match status" value="2"/>
</dbReference>
<dbReference type="GO" id="GO:0016740">
    <property type="term" value="F:transferase activity"/>
    <property type="evidence" value="ECO:0007669"/>
    <property type="project" value="UniProtKB-KW"/>
</dbReference>
<dbReference type="PANTHER" id="PTHR43031">
    <property type="entry name" value="FAD-DEPENDENT OXIDOREDUCTASE"/>
    <property type="match status" value="1"/>
</dbReference>
<sequence length="423" mass="46354">MARAWLWLVCSLVSLLGAGRTVSAAELRGLVSAVSGEARVVALERVPKETILIQYDDRTVFRSLKGAGDLEAGETIIVDYRELTDRNLATTISVDLPPLPQPVTLISRSELEALLRSGDGGKPFFLADIRTPEEFANGHIPGAEPVPYSFLEKRMGEQLPEDKGTSLIFYANVASSSLLPKAVALALKHRYRDVRVYRGGMADWLKSDNLVESTVESLNKGAQGIVDLRSTIAAAAGHIPEAANIPAEELEKGRLPADTNMPLIFYGDRRTDVRSVAAKVRGWGYRKVFYIVAGIESWQEHGGALQHGPAAGEVNYSSKHEGGRIDKEDLPSVISSKKTVLILDVRGAKEFASARLPRAVNIPLASLAKRREEINKQMIIFIYAANGTTAGMAYRFLNEKGYRACYLDASLEIRKDGTYRVKE</sequence>
<dbReference type="Proteomes" id="UP000319449">
    <property type="component" value="Unassembled WGS sequence"/>
</dbReference>
<protein>
    <submittedName>
        <fullName evidence="3">Rhodanese-related sulfurtransferase</fullName>
    </submittedName>
</protein>
<dbReference type="RefSeq" id="WP_170241800.1">
    <property type="nucleotide sequence ID" value="NZ_VLLN01000001.1"/>
</dbReference>